<name>A0A4R3IEE2_9GAMM</name>
<proteinExistence type="predicted"/>
<accession>A0A4R3IEE2</accession>
<comment type="caution">
    <text evidence="1">The sequence shown here is derived from an EMBL/GenBank/DDBJ whole genome shotgun (WGS) entry which is preliminary data.</text>
</comment>
<dbReference type="SUPFAM" id="SSF48452">
    <property type="entry name" value="TPR-like"/>
    <property type="match status" value="1"/>
</dbReference>
<protein>
    <submittedName>
        <fullName evidence="1">Uncharacterized protein (DUF924 family)</fullName>
    </submittedName>
</protein>
<dbReference type="EMBL" id="SLZR01000001">
    <property type="protein sequence ID" value="TCS43968.1"/>
    <property type="molecule type" value="Genomic_DNA"/>
</dbReference>
<dbReference type="Proteomes" id="UP000295793">
    <property type="component" value="Unassembled WGS sequence"/>
</dbReference>
<keyword evidence="2" id="KW-1185">Reference proteome</keyword>
<evidence type="ECO:0000313" key="1">
    <source>
        <dbReference type="EMBL" id="TCS43968.1"/>
    </source>
</evidence>
<dbReference type="InterPro" id="IPR010323">
    <property type="entry name" value="DUF924"/>
</dbReference>
<gene>
    <name evidence="1" type="ORF">BCF53_101311</name>
</gene>
<evidence type="ECO:0000313" key="2">
    <source>
        <dbReference type="Proteomes" id="UP000295793"/>
    </source>
</evidence>
<dbReference type="RefSeq" id="WP_165901774.1">
    <property type="nucleotide sequence ID" value="NZ_SLZR01000001.1"/>
</dbReference>
<dbReference type="Pfam" id="PF06041">
    <property type="entry name" value="DUF924"/>
    <property type="match status" value="1"/>
</dbReference>
<dbReference type="Gene3D" id="1.25.40.10">
    <property type="entry name" value="Tetratricopeptide repeat domain"/>
    <property type="match status" value="1"/>
</dbReference>
<dbReference type="Gene3D" id="1.20.58.320">
    <property type="entry name" value="TPR-like"/>
    <property type="match status" value="1"/>
</dbReference>
<dbReference type="AlphaFoldDB" id="A0A4R3IEE2"/>
<dbReference type="InterPro" id="IPR011990">
    <property type="entry name" value="TPR-like_helical_dom_sf"/>
</dbReference>
<organism evidence="1 2">
    <name type="scientific">Reinekea marinisedimentorum</name>
    <dbReference type="NCBI Taxonomy" id="230495"/>
    <lineage>
        <taxon>Bacteria</taxon>
        <taxon>Pseudomonadati</taxon>
        <taxon>Pseudomonadota</taxon>
        <taxon>Gammaproteobacteria</taxon>
        <taxon>Oceanospirillales</taxon>
        <taxon>Saccharospirillaceae</taxon>
        <taxon>Reinekea</taxon>
    </lineage>
</organism>
<sequence>MTEASIWNEVLDYWFNDQSLTQKQRTQRWFDSNEETDAEIRQKFLIAHSQLTTGSIHFDETSGEQRLAAIVLIDQFSRNLYRKSATAFAWDHLAVKWAQEGWKLSQFDNLSAVEKGFSLMPLVHSEDIALHDDAIERLTELKKAATAMDTIITGFHSSALEHRDIIVQFGRYPHRNEVLNRPSTEAELAYLNKGAKRFGQ</sequence>
<reference evidence="1 2" key="1">
    <citation type="submission" date="2019-03" db="EMBL/GenBank/DDBJ databases">
        <title>Genomic Encyclopedia of Archaeal and Bacterial Type Strains, Phase II (KMG-II): from individual species to whole genera.</title>
        <authorList>
            <person name="Goeker M."/>
        </authorList>
    </citation>
    <scope>NUCLEOTIDE SEQUENCE [LARGE SCALE GENOMIC DNA]</scope>
    <source>
        <strain evidence="1 2">DSM 15388</strain>
    </source>
</reference>